<dbReference type="InterPro" id="IPR011701">
    <property type="entry name" value="MFS"/>
</dbReference>
<feature type="transmembrane region" description="Helical" evidence="5">
    <location>
        <begin position="383"/>
        <end position="403"/>
    </location>
</feature>
<accession>A0A7M1QY85</accession>
<sequence>MSTQLSRQPNQPDANPRHIRVAGSDRIYDRNKLLIVLLVPLMMTLLQVSSVNNVLSAMGHALSASDAQLQWVLSGYALAVGIVLVPAGRLGDLFGRSSAFVAGFALFTLSSLLVGLASDATFLNLMRVLQGIGAGILSPQTTGLIQRYFVGQARAKAFAMFGLVVSMSVAAGPLMSGALVAIFGEDRGWRWSFMINFPIGVIGLILAFLWLPFGKERRHVGTHRDKARAEYIEMQAEEGHFYERPKIDLDPVGMLLLALSVVGVMVPFMSTGWAYAWTLLPAGIALLVAWVFWEKAYKVRGHEPMVDLRLFSIRTFSWSTAIASLQFLGLTSVFVILAMFLQRGLQVTALDVGLLTLPNALMSAYAAMWAGKRAVLQGRGVQVIALSLMFAGVLGAMAMVWGVEHGLSYWWLTIPVTILGFGQGAMGSANQTQSMLDVPAEHGGTAGGVMQTGQRIATAIGIAMITAAFFVSQRSYAGGAGGWYFAVYVAYAIISLIILIALVLGMAFWREGRRAV</sequence>
<keyword evidence="2 5" id="KW-0812">Transmembrane</keyword>
<dbReference type="InterPro" id="IPR020846">
    <property type="entry name" value="MFS_dom"/>
</dbReference>
<keyword evidence="3 5" id="KW-1133">Transmembrane helix</keyword>
<feature type="transmembrane region" description="Helical" evidence="5">
    <location>
        <begin position="315"/>
        <end position="340"/>
    </location>
</feature>
<dbReference type="PROSITE" id="PS50850">
    <property type="entry name" value="MFS"/>
    <property type="match status" value="1"/>
</dbReference>
<feature type="transmembrane region" description="Helical" evidence="5">
    <location>
        <begin position="252"/>
        <end position="269"/>
    </location>
</feature>
<proteinExistence type="predicted"/>
<gene>
    <name evidence="7" type="ORF">INS88_03525</name>
</gene>
<dbReference type="AlphaFoldDB" id="A0A7M1QY85"/>
<dbReference type="Pfam" id="PF07690">
    <property type="entry name" value="MFS_1"/>
    <property type="match status" value="1"/>
</dbReference>
<comment type="subcellular location">
    <subcellularLocation>
        <location evidence="1">Cell membrane</location>
        <topology evidence="1">Multi-pass membrane protein</topology>
    </subcellularLocation>
</comment>
<dbReference type="Gene3D" id="1.20.1720.10">
    <property type="entry name" value="Multidrug resistance protein D"/>
    <property type="match status" value="1"/>
</dbReference>
<feature type="transmembrane region" description="Helical" evidence="5">
    <location>
        <begin position="189"/>
        <end position="211"/>
    </location>
</feature>
<evidence type="ECO:0000256" key="5">
    <source>
        <dbReference type="SAM" id="Phobius"/>
    </source>
</evidence>
<dbReference type="CDD" id="cd17321">
    <property type="entry name" value="MFS_MMR_MDR_like"/>
    <property type="match status" value="1"/>
</dbReference>
<evidence type="ECO:0000313" key="7">
    <source>
        <dbReference type="EMBL" id="QOR46285.1"/>
    </source>
</evidence>
<dbReference type="RefSeq" id="WP_197551579.1">
    <property type="nucleotide sequence ID" value="NZ_CP063213.1"/>
</dbReference>
<keyword evidence="4 5" id="KW-0472">Membrane</keyword>
<feature type="transmembrane region" description="Helical" evidence="5">
    <location>
        <begin position="69"/>
        <end position="87"/>
    </location>
</feature>
<feature type="transmembrane region" description="Helical" evidence="5">
    <location>
        <begin position="352"/>
        <end position="371"/>
    </location>
</feature>
<reference evidence="7 8" key="1">
    <citation type="submission" date="2020-10" db="EMBL/GenBank/DDBJ databases">
        <title>Trueperella pecoris sp. nov. isolated from bovine and porcine specimens.</title>
        <authorList>
            <person name="Schoenecker L."/>
            <person name="Schnydrig P."/>
            <person name="Brodard I."/>
            <person name="Thomann A."/>
            <person name="Hemphill A."/>
            <person name="Rodriguez-Campos S."/>
            <person name="Perreten V."/>
            <person name="Jores J."/>
            <person name="Kittl S."/>
        </authorList>
    </citation>
    <scope>NUCLEOTIDE SEQUENCE [LARGE SCALE GENOMIC DNA]</scope>
    <source>
        <strain evidence="7 8">15A0121</strain>
    </source>
</reference>
<dbReference type="EMBL" id="CP063213">
    <property type="protein sequence ID" value="QOR46285.1"/>
    <property type="molecule type" value="Genomic_DNA"/>
</dbReference>
<feature type="transmembrane region" description="Helical" evidence="5">
    <location>
        <begin position="409"/>
        <end position="426"/>
    </location>
</feature>
<feature type="domain" description="Major facilitator superfamily (MFS) profile" evidence="6">
    <location>
        <begin position="33"/>
        <end position="513"/>
    </location>
</feature>
<evidence type="ECO:0000256" key="3">
    <source>
        <dbReference type="ARBA" id="ARBA00022989"/>
    </source>
</evidence>
<evidence type="ECO:0000259" key="6">
    <source>
        <dbReference type="PROSITE" id="PS50850"/>
    </source>
</evidence>
<feature type="transmembrane region" description="Helical" evidence="5">
    <location>
        <begin position="33"/>
        <end position="49"/>
    </location>
</feature>
<evidence type="ECO:0000256" key="2">
    <source>
        <dbReference type="ARBA" id="ARBA00022692"/>
    </source>
</evidence>
<dbReference type="PANTHER" id="PTHR42718">
    <property type="entry name" value="MAJOR FACILITATOR SUPERFAMILY MULTIDRUG TRANSPORTER MFSC"/>
    <property type="match status" value="1"/>
</dbReference>
<feature type="transmembrane region" description="Helical" evidence="5">
    <location>
        <begin position="483"/>
        <end position="509"/>
    </location>
</feature>
<dbReference type="Proteomes" id="UP000595053">
    <property type="component" value="Chromosome"/>
</dbReference>
<dbReference type="PANTHER" id="PTHR42718:SF39">
    <property type="entry name" value="ACTINORHODIN TRANSPORTER-RELATED"/>
    <property type="match status" value="1"/>
</dbReference>
<dbReference type="GO" id="GO:0022857">
    <property type="term" value="F:transmembrane transporter activity"/>
    <property type="evidence" value="ECO:0007669"/>
    <property type="project" value="InterPro"/>
</dbReference>
<keyword evidence="8" id="KW-1185">Reference proteome</keyword>
<dbReference type="SUPFAM" id="SSF103473">
    <property type="entry name" value="MFS general substrate transporter"/>
    <property type="match status" value="2"/>
</dbReference>
<name>A0A7M1QY85_9ACTO</name>
<dbReference type="Gene3D" id="1.20.1250.20">
    <property type="entry name" value="MFS general substrate transporter like domains"/>
    <property type="match status" value="1"/>
</dbReference>
<feature type="transmembrane region" description="Helical" evidence="5">
    <location>
        <begin position="124"/>
        <end position="145"/>
    </location>
</feature>
<feature type="transmembrane region" description="Helical" evidence="5">
    <location>
        <begin position="275"/>
        <end position="294"/>
    </location>
</feature>
<protein>
    <submittedName>
        <fullName evidence="7">MFS transporter</fullName>
    </submittedName>
</protein>
<feature type="transmembrane region" description="Helical" evidence="5">
    <location>
        <begin position="157"/>
        <end position="183"/>
    </location>
</feature>
<feature type="transmembrane region" description="Helical" evidence="5">
    <location>
        <begin position="456"/>
        <end position="477"/>
    </location>
</feature>
<organism evidence="7 8">
    <name type="scientific">Trueperella pecoris</name>
    <dbReference type="NCBI Taxonomy" id="2733571"/>
    <lineage>
        <taxon>Bacteria</taxon>
        <taxon>Bacillati</taxon>
        <taxon>Actinomycetota</taxon>
        <taxon>Actinomycetes</taxon>
        <taxon>Actinomycetales</taxon>
        <taxon>Actinomycetaceae</taxon>
        <taxon>Trueperella</taxon>
    </lineage>
</organism>
<evidence type="ECO:0000256" key="1">
    <source>
        <dbReference type="ARBA" id="ARBA00004651"/>
    </source>
</evidence>
<dbReference type="InterPro" id="IPR036259">
    <property type="entry name" value="MFS_trans_sf"/>
</dbReference>
<evidence type="ECO:0000256" key="4">
    <source>
        <dbReference type="ARBA" id="ARBA00023136"/>
    </source>
</evidence>
<feature type="transmembrane region" description="Helical" evidence="5">
    <location>
        <begin position="99"/>
        <end position="118"/>
    </location>
</feature>
<dbReference type="GO" id="GO:0005886">
    <property type="term" value="C:plasma membrane"/>
    <property type="evidence" value="ECO:0007669"/>
    <property type="project" value="UniProtKB-SubCell"/>
</dbReference>
<evidence type="ECO:0000313" key="8">
    <source>
        <dbReference type="Proteomes" id="UP000595053"/>
    </source>
</evidence>